<dbReference type="PANTHER" id="PTHR46825">
    <property type="entry name" value="D-ALANYL-D-ALANINE-CARBOXYPEPTIDASE/ENDOPEPTIDASE AMPH"/>
    <property type="match status" value="1"/>
</dbReference>
<dbReference type="Proteomes" id="UP000198867">
    <property type="component" value="Unassembled WGS sequence"/>
</dbReference>
<keyword evidence="5" id="KW-1185">Reference proteome</keyword>
<dbReference type="PANTHER" id="PTHR46825:SF9">
    <property type="entry name" value="BETA-LACTAMASE-RELATED DOMAIN-CONTAINING PROTEIN"/>
    <property type="match status" value="1"/>
</dbReference>
<feature type="domain" description="Beta-lactamase-related" evidence="3">
    <location>
        <begin position="51"/>
        <end position="357"/>
    </location>
</feature>
<dbReference type="SUPFAM" id="SSF56601">
    <property type="entry name" value="beta-lactamase/transpeptidase-like"/>
    <property type="match status" value="1"/>
</dbReference>
<dbReference type="InterPro" id="IPR050491">
    <property type="entry name" value="AmpC-like"/>
</dbReference>
<organism evidence="4 5">
    <name type="scientific">Mycetocola miduiensis</name>
    <dbReference type="NCBI Taxonomy" id="995034"/>
    <lineage>
        <taxon>Bacteria</taxon>
        <taxon>Bacillati</taxon>
        <taxon>Actinomycetota</taxon>
        <taxon>Actinomycetes</taxon>
        <taxon>Micrococcales</taxon>
        <taxon>Microbacteriaceae</taxon>
        <taxon>Mycetocola</taxon>
    </lineage>
</organism>
<dbReference type="Pfam" id="PF00144">
    <property type="entry name" value="Beta-lactamase"/>
    <property type="match status" value="1"/>
</dbReference>
<feature type="transmembrane region" description="Helical" evidence="2">
    <location>
        <begin position="389"/>
        <end position="410"/>
    </location>
</feature>
<feature type="transmembrane region" description="Helical" evidence="2">
    <location>
        <begin position="472"/>
        <end position="494"/>
    </location>
</feature>
<dbReference type="RefSeq" id="WP_090710161.1">
    <property type="nucleotide sequence ID" value="NZ_FOVM01000003.1"/>
</dbReference>
<keyword evidence="2" id="KW-1133">Transmembrane helix</keyword>
<evidence type="ECO:0000259" key="3">
    <source>
        <dbReference type="Pfam" id="PF00144"/>
    </source>
</evidence>
<feature type="compositionally biased region" description="Gly residues" evidence="1">
    <location>
        <begin position="515"/>
        <end position="529"/>
    </location>
</feature>
<dbReference type="AlphaFoldDB" id="A0A1I5AK15"/>
<dbReference type="STRING" id="995034.SAMN05216219_1506"/>
<evidence type="ECO:0000313" key="5">
    <source>
        <dbReference type="Proteomes" id="UP000198867"/>
    </source>
</evidence>
<keyword evidence="2" id="KW-0812">Transmembrane</keyword>
<gene>
    <name evidence="4" type="ORF">SAMN05216219_1506</name>
</gene>
<evidence type="ECO:0000256" key="2">
    <source>
        <dbReference type="SAM" id="Phobius"/>
    </source>
</evidence>
<dbReference type="EMBL" id="FOVM01000003">
    <property type="protein sequence ID" value="SFN62559.1"/>
    <property type="molecule type" value="Genomic_DNA"/>
</dbReference>
<sequence length="529" mass="56462">MTASYRAAQRIPILAVTLLIVGVFSGSAALPFPTSRATSALDGRVDTGAVDDFLGEQVSRHGIPGLSVAIIEDGQVSYTQGYGSAGTDRPMTANTPQPIASMTKPFTAVAVLQLVDEGLVDLDAPVQVYLPEFEVADHQTSTEITVRQLLTHTSGLADAGYGRLLNPETSLEEGVRDLQHAAPTAEPGTKYQYFNPNYSTLALLVQEVTGRPYAEVVAERILTPLAMTDSTADPDLKQNLAQGYVKLFGFAISQNAPVRHYRDGADNLVSTAADMARFAIAVGLPSDDSTNLLSADSSDAMNNPTGGLGYSLGWEVTEVNGERVGGHDGLDPTYSGQMAVLPENQRGYVLLINQGHLLEHSLINPQLRSGMIHLLAGRDVEAEGVSARMLGWALLAVFAVIAFFSVRSLVKLRSWPRRRIGMSSKRQAWEIVSHFFTAALLIGVMYIVIPTLLGRAYNLREVGLYHLPDITLMVAVSVVADIVSGSMMLVLNLAGRRTARPRLPSEAEASKLVTTGGGSDGKPGGHAVG</sequence>
<evidence type="ECO:0000256" key="1">
    <source>
        <dbReference type="SAM" id="MobiDB-lite"/>
    </source>
</evidence>
<name>A0A1I5AK15_9MICO</name>
<dbReference type="InterPro" id="IPR012338">
    <property type="entry name" value="Beta-lactam/transpept-like"/>
</dbReference>
<proteinExistence type="predicted"/>
<dbReference type="OrthoDB" id="9809635at2"/>
<evidence type="ECO:0000313" key="4">
    <source>
        <dbReference type="EMBL" id="SFN62559.1"/>
    </source>
</evidence>
<dbReference type="InterPro" id="IPR001466">
    <property type="entry name" value="Beta-lactam-related"/>
</dbReference>
<reference evidence="5" key="1">
    <citation type="submission" date="2016-10" db="EMBL/GenBank/DDBJ databases">
        <authorList>
            <person name="Varghese N."/>
            <person name="Submissions S."/>
        </authorList>
    </citation>
    <scope>NUCLEOTIDE SEQUENCE [LARGE SCALE GENOMIC DNA]</scope>
    <source>
        <strain evidence="5">CGMCC 1.11101</strain>
    </source>
</reference>
<protein>
    <submittedName>
        <fullName evidence="4">CubicO group peptidase, beta-lactamase class C family</fullName>
    </submittedName>
</protein>
<dbReference type="Gene3D" id="3.40.710.10">
    <property type="entry name" value="DD-peptidase/beta-lactamase superfamily"/>
    <property type="match status" value="1"/>
</dbReference>
<accession>A0A1I5AK15</accession>
<feature type="transmembrane region" description="Helical" evidence="2">
    <location>
        <begin position="431"/>
        <end position="452"/>
    </location>
</feature>
<keyword evidence="2" id="KW-0472">Membrane</keyword>
<feature type="region of interest" description="Disordered" evidence="1">
    <location>
        <begin position="502"/>
        <end position="529"/>
    </location>
</feature>